<evidence type="ECO:0000259" key="10">
    <source>
        <dbReference type="Pfam" id="PF07715"/>
    </source>
</evidence>
<dbReference type="PANTHER" id="PTHR30069:SF53">
    <property type="entry name" value="COLICIN I RECEPTOR-RELATED"/>
    <property type="match status" value="1"/>
</dbReference>
<keyword evidence="6 8" id="KW-0472">Membrane</keyword>
<proteinExistence type="inferred from homology"/>
<evidence type="ECO:0000256" key="5">
    <source>
        <dbReference type="ARBA" id="ARBA00022729"/>
    </source>
</evidence>
<keyword evidence="11" id="KW-0675">Receptor</keyword>
<keyword evidence="3 8" id="KW-1134">Transmembrane beta strand</keyword>
<keyword evidence="5 9" id="KW-0732">Signal</keyword>
<evidence type="ECO:0000313" key="11">
    <source>
        <dbReference type="EMBL" id="QQF81503.1"/>
    </source>
</evidence>
<sequence>MSVYDLKTQKTLLAVSVCLAFSAQAETSKNKVERANQLPEVVVYAEQNAGLSSSQKVTAKDIKSSPNSNGNISDFLKTNSHVRFERSDENSFQRGEIKPADISINGAEANQTSYFVDNVNINNDLGFDSEIFEGAMQTLPMASHAQAYFFDANLLSSVTVYDSDISASLGGFAGGAVVAKTKQYDGTDGVQLRYRTSHSNWAKFHLEEKDRERFKQASPNGSSADFQPKYSKDFFSLSAQHSLGENIGMVAGFSRRTSDIQQRRLVLGKDDKLSSDNRRHKRRSDNALLNFNWLANEDNRFELSLRYSNYVETKFFAENVDSNVQDYHQAYGATLAWIRSLKSGVLTNTLAYDQFADKRKSASNYLKQILAFDENYDPINYERGGMGDSALTQRNVHFSSEFAMDPLTWGRTEHSISLGGIWQFTHYRFQRDQNATGAIKIIMGNMELPGSSNSVSKGTVKTDYHNIALYVEDLIKLGGGKWEVRPGLRLERDTFLKNTNIAPRFVARYQPFEQTKLSLGANRYYGRSFASMKLSEGIFKLDDIDGTKGTTRYQSVASMKTPFSDELSFSINQELGNVILDARYIHRQNKNRIILKEDGQNGKKVRHFARGKDYSNNVYTLQIQNKDSWKFWQTEWRASLGFDWLNTKGIDIDVGYDPNSIVILDGKQMTELEMRSKVNNNREEWMARIGVDMSMPNYNLEWTNRIYVKAPIKGFKQLDTGSRSSQLPIYRSYNYGTHTQWDTSLRWQPKIFGKHSAIVKFDILNVLNQTRKGLSSNEDNGFYAAGREFWLELGYEF</sequence>
<dbReference type="EMBL" id="CP066558">
    <property type="protein sequence ID" value="QQF81503.1"/>
    <property type="molecule type" value="Genomic_DNA"/>
</dbReference>
<evidence type="ECO:0000256" key="9">
    <source>
        <dbReference type="SAM" id="SignalP"/>
    </source>
</evidence>
<keyword evidence="4 8" id="KW-0812">Transmembrane</keyword>
<keyword evidence="12" id="KW-1185">Reference proteome</keyword>
<dbReference type="Gene3D" id="2.170.130.10">
    <property type="entry name" value="TonB-dependent receptor, plug domain"/>
    <property type="match status" value="1"/>
</dbReference>
<dbReference type="SUPFAM" id="SSF56935">
    <property type="entry name" value="Porins"/>
    <property type="match status" value="1"/>
</dbReference>
<dbReference type="InterPro" id="IPR039426">
    <property type="entry name" value="TonB-dep_rcpt-like"/>
</dbReference>
<dbReference type="RefSeq" id="WP_075321896.1">
    <property type="nucleotide sequence ID" value="NZ_CP018803.1"/>
</dbReference>
<protein>
    <submittedName>
        <fullName evidence="11">TonB-dependent receptor plug domain-containing protein</fullName>
    </submittedName>
</protein>
<accession>A0A9Q6YZ60</accession>
<evidence type="ECO:0000256" key="7">
    <source>
        <dbReference type="ARBA" id="ARBA00023237"/>
    </source>
</evidence>
<evidence type="ECO:0000256" key="1">
    <source>
        <dbReference type="ARBA" id="ARBA00004571"/>
    </source>
</evidence>
<dbReference type="Proteomes" id="UP000595373">
    <property type="component" value="Chromosome"/>
</dbReference>
<dbReference type="GO" id="GO:0009279">
    <property type="term" value="C:cell outer membrane"/>
    <property type="evidence" value="ECO:0007669"/>
    <property type="project" value="UniProtKB-SubCell"/>
</dbReference>
<dbReference type="InterPro" id="IPR012910">
    <property type="entry name" value="Plug_dom"/>
</dbReference>
<comment type="subcellular location">
    <subcellularLocation>
        <location evidence="1 8">Cell outer membrane</location>
        <topology evidence="1 8">Multi-pass membrane protein</topology>
    </subcellularLocation>
</comment>
<evidence type="ECO:0000256" key="8">
    <source>
        <dbReference type="PROSITE-ProRule" id="PRU01360"/>
    </source>
</evidence>
<dbReference type="Pfam" id="PF07715">
    <property type="entry name" value="Plug"/>
    <property type="match status" value="1"/>
</dbReference>
<dbReference type="InterPro" id="IPR036942">
    <property type="entry name" value="Beta-barrel_TonB_sf"/>
</dbReference>
<dbReference type="GO" id="GO:0015344">
    <property type="term" value="F:siderophore uptake transmembrane transporter activity"/>
    <property type="evidence" value="ECO:0007669"/>
    <property type="project" value="TreeGrafter"/>
</dbReference>
<evidence type="ECO:0000256" key="2">
    <source>
        <dbReference type="ARBA" id="ARBA00022448"/>
    </source>
</evidence>
<reference evidence="11 12" key="1">
    <citation type="submission" date="2020-12" db="EMBL/GenBank/DDBJ databases">
        <title>ASc-MMNZ-VFA-070.</title>
        <authorList>
            <person name="Schryvers A."/>
            <person name="Mostafa Nazari M."/>
            <person name="Farshchi Andisi V."/>
            <person name="Timsit E."/>
            <person name="Walter Morck D."/>
        </authorList>
    </citation>
    <scope>NUCLEOTIDE SEQUENCE [LARGE SCALE GENOMIC DNA]</scope>
    <source>
        <strain evidence="11 12">ASc-MMNZ-VFA-070</strain>
    </source>
</reference>
<feature type="signal peptide" evidence="9">
    <location>
        <begin position="1"/>
        <end position="25"/>
    </location>
</feature>
<evidence type="ECO:0000256" key="6">
    <source>
        <dbReference type="ARBA" id="ARBA00023136"/>
    </source>
</evidence>
<evidence type="ECO:0000256" key="3">
    <source>
        <dbReference type="ARBA" id="ARBA00022452"/>
    </source>
</evidence>
<dbReference type="Gene3D" id="2.40.170.20">
    <property type="entry name" value="TonB-dependent receptor, beta-barrel domain"/>
    <property type="match status" value="1"/>
</dbReference>
<organism evidence="11 12">
    <name type="scientific">Histophilus somni</name>
    <name type="common">Haemophilus somnus</name>
    <dbReference type="NCBI Taxonomy" id="731"/>
    <lineage>
        <taxon>Bacteria</taxon>
        <taxon>Pseudomonadati</taxon>
        <taxon>Pseudomonadota</taxon>
        <taxon>Gammaproteobacteria</taxon>
        <taxon>Pasteurellales</taxon>
        <taxon>Pasteurellaceae</taxon>
        <taxon>Histophilus</taxon>
    </lineage>
</organism>
<dbReference type="PROSITE" id="PS52016">
    <property type="entry name" value="TONB_DEPENDENT_REC_3"/>
    <property type="match status" value="1"/>
</dbReference>
<dbReference type="GO" id="GO:0044718">
    <property type="term" value="P:siderophore transmembrane transport"/>
    <property type="evidence" value="ECO:0007669"/>
    <property type="project" value="TreeGrafter"/>
</dbReference>
<feature type="chain" id="PRO_5040146603" evidence="9">
    <location>
        <begin position="26"/>
        <end position="797"/>
    </location>
</feature>
<evidence type="ECO:0000256" key="4">
    <source>
        <dbReference type="ARBA" id="ARBA00022692"/>
    </source>
</evidence>
<comment type="similarity">
    <text evidence="8">Belongs to the TonB-dependent receptor family.</text>
</comment>
<dbReference type="AlphaFoldDB" id="A0A9Q6YZ60"/>
<dbReference type="PANTHER" id="PTHR30069">
    <property type="entry name" value="TONB-DEPENDENT OUTER MEMBRANE RECEPTOR"/>
    <property type="match status" value="1"/>
</dbReference>
<keyword evidence="2 8" id="KW-0813">Transport</keyword>
<evidence type="ECO:0000313" key="12">
    <source>
        <dbReference type="Proteomes" id="UP000595373"/>
    </source>
</evidence>
<keyword evidence="7 8" id="KW-0998">Cell outer membrane</keyword>
<name>A0A9Q6YZ60_HISSO</name>
<gene>
    <name evidence="11" type="ORF">JFL49_05240</name>
</gene>
<dbReference type="InterPro" id="IPR037066">
    <property type="entry name" value="Plug_dom_sf"/>
</dbReference>
<feature type="domain" description="TonB-dependent receptor plug" evidence="10">
    <location>
        <begin position="52"/>
        <end position="177"/>
    </location>
</feature>